<evidence type="ECO:0000256" key="9">
    <source>
        <dbReference type="ARBA" id="ARBA00023004"/>
    </source>
</evidence>
<evidence type="ECO:0000256" key="8">
    <source>
        <dbReference type="ARBA" id="ARBA00023002"/>
    </source>
</evidence>
<evidence type="ECO:0000256" key="20">
    <source>
        <dbReference type="SAM" id="Phobius"/>
    </source>
</evidence>
<dbReference type="InterPro" id="IPR050121">
    <property type="entry name" value="Cytochrome_P450_monoxygenase"/>
</dbReference>
<keyword evidence="5 20" id="KW-0812">Transmembrane</keyword>
<keyword evidence="7 20" id="KW-1133">Transmembrane helix</keyword>
<evidence type="ECO:0000256" key="4">
    <source>
        <dbReference type="ARBA" id="ARBA00022617"/>
    </source>
</evidence>
<dbReference type="CDD" id="cd11061">
    <property type="entry name" value="CYP67-like"/>
    <property type="match status" value="1"/>
</dbReference>
<protein>
    <recommendedName>
        <fullName evidence="15">Benzoate 4-monooxygenase bphA</fullName>
        <ecNumber evidence="14">1.14.14.92</ecNumber>
    </recommendedName>
    <alternativeName>
        <fullName evidence="16">Benzoate-para-hydroxylase A</fullName>
    </alternativeName>
    <alternativeName>
        <fullName evidence="17">Cytochrome P450 monooxygenase cyp53A1</fullName>
    </alternativeName>
</protein>
<dbReference type="SUPFAM" id="SSF48264">
    <property type="entry name" value="Cytochrome P450"/>
    <property type="match status" value="1"/>
</dbReference>
<evidence type="ECO:0000256" key="6">
    <source>
        <dbReference type="ARBA" id="ARBA00022723"/>
    </source>
</evidence>
<dbReference type="EC" id="1.14.14.92" evidence="14"/>
<dbReference type="PRINTS" id="PR00463">
    <property type="entry name" value="EP450I"/>
</dbReference>
<dbReference type="PRINTS" id="PR00385">
    <property type="entry name" value="P450"/>
</dbReference>
<evidence type="ECO:0000256" key="3">
    <source>
        <dbReference type="ARBA" id="ARBA00010617"/>
    </source>
</evidence>
<dbReference type="GO" id="GO:0016020">
    <property type="term" value="C:membrane"/>
    <property type="evidence" value="ECO:0007669"/>
    <property type="project" value="UniProtKB-SubCell"/>
</dbReference>
<evidence type="ECO:0000256" key="7">
    <source>
        <dbReference type="ARBA" id="ARBA00022989"/>
    </source>
</evidence>
<evidence type="ECO:0000313" key="22">
    <source>
        <dbReference type="Proteomes" id="UP000326198"/>
    </source>
</evidence>
<sequence>MLKMTDVETALSVQNLQISLVSLAGLMILYYFVPYVKQWRLRDIPAPGVAAFSHLWLVFQGRRGTRTMAIDKLHKTHGKMIRVAPRHISIADDSAIQAVYGHGNGFLKAEFYDAFLNVYRSIFTSRNRVEHTRKRKAISHAFSVKSIAQVEKYAHANIEMFLKQWRSIAENKKNPQTGFATFDALIWFNYLSFDIVGDLAFGAPFGMLEHDRDVVEMRKDPKATPTYINAVEVLNRRGEVAATLGACPALIPYAKWLPDPFFRLGAEAISNLAGIATSAVNRRLSLQGTAEERTDILTRLIESKDDNGNKLGRLEITGEALTMITGGSDTTSNTFGALLYWVLRTPRVLTNLQKVLDASIPPEVDVPTFDMVKNITYLQWVIWEALRIHSTFGLGLPREIPPDKGPVEICGHTFHAGDILSVPIYTVHHSPEIWGIDVEDFVPERWDPERLTQRQKGSFIPFSTGPRACIGRNLAEMELFVGCATFFRLFDMRLEQKEPMKVVEGFLRKPAGLTIGIKRREPEGR</sequence>
<evidence type="ECO:0000256" key="16">
    <source>
        <dbReference type="ARBA" id="ARBA00081895"/>
    </source>
</evidence>
<keyword evidence="11 20" id="KW-0472">Membrane</keyword>
<evidence type="ECO:0000256" key="15">
    <source>
        <dbReference type="ARBA" id="ARBA00072826"/>
    </source>
</evidence>
<comment type="catalytic activity">
    <reaction evidence="13">
        <text>benzoate + reduced [NADPH--hemoprotein reductase] + O2 = 4-hydroxybenzoate + oxidized [NADPH--hemoprotein reductase] + H2O + H(+)</text>
        <dbReference type="Rhea" id="RHEA:18033"/>
        <dbReference type="Rhea" id="RHEA-COMP:11964"/>
        <dbReference type="Rhea" id="RHEA-COMP:11965"/>
        <dbReference type="ChEBI" id="CHEBI:15377"/>
        <dbReference type="ChEBI" id="CHEBI:15378"/>
        <dbReference type="ChEBI" id="CHEBI:15379"/>
        <dbReference type="ChEBI" id="CHEBI:16150"/>
        <dbReference type="ChEBI" id="CHEBI:17879"/>
        <dbReference type="ChEBI" id="CHEBI:57618"/>
        <dbReference type="ChEBI" id="CHEBI:58210"/>
        <dbReference type="EC" id="1.14.14.92"/>
    </reaction>
</comment>
<dbReference type="GO" id="GO:0020037">
    <property type="term" value="F:heme binding"/>
    <property type="evidence" value="ECO:0007669"/>
    <property type="project" value="InterPro"/>
</dbReference>
<evidence type="ECO:0000256" key="1">
    <source>
        <dbReference type="ARBA" id="ARBA00001971"/>
    </source>
</evidence>
<name>A0A5N7B6Q0_9EURO</name>
<keyword evidence="4 18" id="KW-0349">Heme</keyword>
<evidence type="ECO:0000256" key="2">
    <source>
        <dbReference type="ARBA" id="ARBA00004167"/>
    </source>
</evidence>
<evidence type="ECO:0000256" key="12">
    <source>
        <dbReference type="ARBA" id="ARBA00023180"/>
    </source>
</evidence>
<dbReference type="Gene3D" id="1.10.630.10">
    <property type="entry name" value="Cytochrome P450"/>
    <property type="match status" value="1"/>
</dbReference>
<keyword evidence="8 19" id="KW-0560">Oxidoreductase</keyword>
<dbReference type="InterPro" id="IPR001128">
    <property type="entry name" value="Cyt_P450"/>
</dbReference>
<proteinExistence type="inferred from homology"/>
<dbReference type="InterPro" id="IPR036396">
    <property type="entry name" value="Cyt_P450_sf"/>
</dbReference>
<dbReference type="InterPro" id="IPR002401">
    <property type="entry name" value="Cyt_P450_E_grp-I"/>
</dbReference>
<evidence type="ECO:0000256" key="18">
    <source>
        <dbReference type="PIRSR" id="PIRSR602401-1"/>
    </source>
</evidence>
<comment type="similarity">
    <text evidence="3 19">Belongs to the cytochrome P450 family.</text>
</comment>
<keyword evidence="10 19" id="KW-0503">Monooxygenase</keyword>
<evidence type="ECO:0000256" key="5">
    <source>
        <dbReference type="ARBA" id="ARBA00022692"/>
    </source>
</evidence>
<evidence type="ECO:0000256" key="14">
    <source>
        <dbReference type="ARBA" id="ARBA00066552"/>
    </source>
</evidence>
<keyword evidence="22" id="KW-1185">Reference proteome</keyword>
<feature type="binding site" description="axial binding residue" evidence="18">
    <location>
        <position position="469"/>
    </location>
    <ligand>
        <name>heme</name>
        <dbReference type="ChEBI" id="CHEBI:30413"/>
    </ligand>
    <ligandPart>
        <name>Fe</name>
        <dbReference type="ChEBI" id="CHEBI:18248"/>
    </ligandPart>
</feature>
<dbReference type="Pfam" id="PF00067">
    <property type="entry name" value="p450"/>
    <property type="match status" value="1"/>
</dbReference>
<evidence type="ECO:0000256" key="19">
    <source>
        <dbReference type="RuleBase" id="RU000461"/>
    </source>
</evidence>
<keyword evidence="12" id="KW-0325">Glycoprotein</keyword>
<evidence type="ECO:0000256" key="13">
    <source>
        <dbReference type="ARBA" id="ARBA00050706"/>
    </source>
</evidence>
<evidence type="ECO:0000256" key="11">
    <source>
        <dbReference type="ARBA" id="ARBA00023136"/>
    </source>
</evidence>
<feature type="transmembrane region" description="Helical" evidence="20">
    <location>
        <begin position="12"/>
        <end position="33"/>
    </location>
</feature>
<dbReference type="GO" id="GO:0005506">
    <property type="term" value="F:iron ion binding"/>
    <property type="evidence" value="ECO:0007669"/>
    <property type="project" value="InterPro"/>
</dbReference>
<organism evidence="21 22">
    <name type="scientific">Aspergillus bertholletiae</name>
    <dbReference type="NCBI Taxonomy" id="1226010"/>
    <lineage>
        <taxon>Eukaryota</taxon>
        <taxon>Fungi</taxon>
        <taxon>Dikarya</taxon>
        <taxon>Ascomycota</taxon>
        <taxon>Pezizomycotina</taxon>
        <taxon>Eurotiomycetes</taxon>
        <taxon>Eurotiomycetidae</taxon>
        <taxon>Eurotiales</taxon>
        <taxon>Aspergillaceae</taxon>
        <taxon>Aspergillus</taxon>
        <taxon>Aspergillus subgen. Circumdati</taxon>
    </lineage>
</organism>
<accession>A0A5N7B6Q0</accession>
<dbReference type="InterPro" id="IPR017972">
    <property type="entry name" value="Cyt_P450_CS"/>
</dbReference>
<dbReference type="PROSITE" id="PS00086">
    <property type="entry name" value="CYTOCHROME_P450"/>
    <property type="match status" value="1"/>
</dbReference>
<comment type="subcellular location">
    <subcellularLocation>
        <location evidence="2">Membrane</location>
        <topology evidence="2">Single-pass membrane protein</topology>
    </subcellularLocation>
</comment>
<evidence type="ECO:0000256" key="10">
    <source>
        <dbReference type="ARBA" id="ARBA00023033"/>
    </source>
</evidence>
<gene>
    <name evidence="21" type="ORF">BDV26DRAFT_293359</name>
</gene>
<evidence type="ECO:0000256" key="17">
    <source>
        <dbReference type="ARBA" id="ARBA00082391"/>
    </source>
</evidence>
<dbReference type="Proteomes" id="UP000326198">
    <property type="component" value="Unassembled WGS sequence"/>
</dbReference>
<keyword evidence="6 18" id="KW-0479">Metal-binding</keyword>
<reference evidence="21 22" key="1">
    <citation type="submission" date="2019-04" db="EMBL/GenBank/DDBJ databases">
        <title>Friends and foes A comparative genomics studyof 23 Aspergillus species from section Flavi.</title>
        <authorList>
            <consortium name="DOE Joint Genome Institute"/>
            <person name="Kjaerbolling I."/>
            <person name="Vesth T."/>
            <person name="Frisvad J.C."/>
            <person name="Nybo J.L."/>
            <person name="Theobald S."/>
            <person name="Kildgaard S."/>
            <person name="Isbrandt T."/>
            <person name="Kuo A."/>
            <person name="Sato A."/>
            <person name="Lyhne E.K."/>
            <person name="Kogle M.E."/>
            <person name="Wiebenga A."/>
            <person name="Kun R.S."/>
            <person name="Lubbers R.J."/>
            <person name="Makela M.R."/>
            <person name="Barry K."/>
            <person name="Chovatia M."/>
            <person name="Clum A."/>
            <person name="Daum C."/>
            <person name="Haridas S."/>
            <person name="He G."/>
            <person name="LaButti K."/>
            <person name="Lipzen A."/>
            <person name="Mondo S."/>
            <person name="Riley R."/>
            <person name="Salamov A."/>
            <person name="Simmons B.A."/>
            <person name="Magnuson J.K."/>
            <person name="Henrissat B."/>
            <person name="Mortensen U.H."/>
            <person name="Larsen T.O."/>
            <person name="Devries R.P."/>
            <person name="Grigoriev I.V."/>
            <person name="Machida M."/>
            <person name="Baker S.E."/>
            <person name="Andersen M.R."/>
        </authorList>
    </citation>
    <scope>NUCLEOTIDE SEQUENCE [LARGE SCALE GENOMIC DNA]</scope>
    <source>
        <strain evidence="21 22">IBT 29228</strain>
    </source>
</reference>
<dbReference type="OrthoDB" id="1470350at2759"/>
<keyword evidence="9 18" id="KW-0408">Iron</keyword>
<dbReference type="FunFam" id="1.10.630.10:FF:000053">
    <property type="entry name" value="Cytochrome P450 benzoate 4-monooxygenase"/>
    <property type="match status" value="1"/>
</dbReference>
<dbReference type="PANTHER" id="PTHR24305:SF29">
    <property type="entry name" value="BENZOATE-PARA-HYDROXYLASE"/>
    <property type="match status" value="1"/>
</dbReference>
<dbReference type="GO" id="GO:0018664">
    <property type="term" value="F:benzoate 4-monooxygenase activity"/>
    <property type="evidence" value="ECO:0007669"/>
    <property type="project" value="UniProtKB-EC"/>
</dbReference>
<dbReference type="AlphaFoldDB" id="A0A5N7B6Q0"/>
<dbReference type="PANTHER" id="PTHR24305">
    <property type="entry name" value="CYTOCHROME P450"/>
    <property type="match status" value="1"/>
</dbReference>
<comment type="cofactor">
    <cofactor evidence="1 18">
        <name>heme</name>
        <dbReference type="ChEBI" id="CHEBI:30413"/>
    </cofactor>
</comment>
<dbReference type="EMBL" id="ML736226">
    <property type="protein sequence ID" value="KAE8377276.1"/>
    <property type="molecule type" value="Genomic_DNA"/>
</dbReference>
<evidence type="ECO:0000313" key="21">
    <source>
        <dbReference type="EMBL" id="KAE8377276.1"/>
    </source>
</evidence>